<dbReference type="RefSeq" id="WP_209667223.1">
    <property type="nucleotide sequence ID" value="NZ_JAGGMS010000001.1"/>
</dbReference>
<proteinExistence type="predicted"/>
<organism evidence="3 4">
    <name type="scientific">Amycolatopsis magusensis</name>
    <dbReference type="NCBI Taxonomy" id="882444"/>
    <lineage>
        <taxon>Bacteria</taxon>
        <taxon>Bacillati</taxon>
        <taxon>Actinomycetota</taxon>
        <taxon>Actinomycetes</taxon>
        <taxon>Pseudonocardiales</taxon>
        <taxon>Pseudonocardiaceae</taxon>
        <taxon>Amycolatopsis</taxon>
    </lineage>
</organism>
<dbReference type="Gene3D" id="3.40.47.10">
    <property type="match status" value="1"/>
</dbReference>
<dbReference type="PANTHER" id="PTHR11712:SF336">
    <property type="entry name" value="3-OXOACYL-[ACYL-CARRIER-PROTEIN] SYNTHASE, MITOCHONDRIAL"/>
    <property type="match status" value="1"/>
</dbReference>
<dbReference type="InterPro" id="IPR000794">
    <property type="entry name" value="Beta-ketoacyl_synthase"/>
</dbReference>
<dbReference type="EC" id="2.3.1.179" evidence="3"/>
<feature type="domain" description="Beta-ketoacyl synthase-like N-terminal" evidence="2">
    <location>
        <begin position="1"/>
        <end position="193"/>
    </location>
</feature>
<dbReference type="Pfam" id="PF00109">
    <property type="entry name" value="ketoacyl-synt"/>
    <property type="match status" value="1"/>
</dbReference>
<evidence type="ECO:0000259" key="2">
    <source>
        <dbReference type="Pfam" id="PF00109"/>
    </source>
</evidence>
<keyword evidence="3" id="KW-0012">Acyltransferase</keyword>
<reference evidence="3 4" key="1">
    <citation type="submission" date="2021-03" db="EMBL/GenBank/DDBJ databases">
        <title>Sequencing the genomes of 1000 actinobacteria strains.</title>
        <authorList>
            <person name="Klenk H.-P."/>
        </authorList>
    </citation>
    <scope>NUCLEOTIDE SEQUENCE [LARGE SCALE GENOMIC DNA]</scope>
    <source>
        <strain evidence="3 4">DSM 45510</strain>
    </source>
</reference>
<sequence>MSVISPYGLGKAAFRDGFTAGRSALSKVDVADDLPYVEAGVVDGEAVSVLLRDDCDLNSRSQRFIGRPSSLAVGTLALMLREHDLLGEYAPAQRALVLGGDLTTTDRAMDLMYDSLTEELPYHVNAKQLPSTAMNFPTTQCAVRFGLQGPNSTITSGRVTGLSVLNYARRLHRAGRAPMVLAGAVEDLNARRSWITWHGLAGQEPRPLGEGCCVFLTESAESAAEHGRTPMAEVLALEFGTTLDPARATEALTTRIRRALASAEVDAADVDLALLSGVDGDAEHAAVTGVFGADTPAVFPGDLIGDTAGASGAFQLAAALSDPAAGLAVLTAVDPDGQVGCGVVRILSRH</sequence>
<gene>
    <name evidence="3" type="ORF">JOM49_005696</name>
</gene>
<accession>A0ABS4PXL3</accession>
<dbReference type="EMBL" id="JAGGMS010000001">
    <property type="protein sequence ID" value="MBP2184170.1"/>
    <property type="molecule type" value="Genomic_DNA"/>
</dbReference>
<keyword evidence="1 3" id="KW-0808">Transferase</keyword>
<evidence type="ECO:0000313" key="4">
    <source>
        <dbReference type="Proteomes" id="UP000741013"/>
    </source>
</evidence>
<keyword evidence="4" id="KW-1185">Reference proteome</keyword>
<protein>
    <submittedName>
        <fullName evidence="3">3-oxoacyl-[acyl-carrier-protein] synthase II</fullName>
        <ecNumber evidence="3">2.3.1.179</ecNumber>
    </submittedName>
</protein>
<dbReference type="Proteomes" id="UP000741013">
    <property type="component" value="Unassembled WGS sequence"/>
</dbReference>
<dbReference type="SUPFAM" id="SSF53901">
    <property type="entry name" value="Thiolase-like"/>
    <property type="match status" value="2"/>
</dbReference>
<comment type="caution">
    <text evidence="3">The sequence shown here is derived from an EMBL/GenBank/DDBJ whole genome shotgun (WGS) entry which is preliminary data.</text>
</comment>
<dbReference type="InterPro" id="IPR016039">
    <property type="entry name" value="Thiolase-like"/>
</dbReference>
<dbReference type="PANTHER" id="PTHR11712">
    <property type="entry name" value="POLYKETIDE SYNTHASE-RELATED"/>
    <property type="match status" value="1"/>
</dbReference>
<name>A0ABS4PXL3_9PSEU</name>
<evidence type="ECO:0000256" key="1">
    <source>
        <dbReference type="ARBA" id="ARBA00022679"/>
    </source>
</evidence>
<dbReference type="InterPro" id="IPR014030">
    <property type="entry name" value="Ketoacyl_synth_N"/>
</dbReference>
<evidence type="ECO:0000313" key="3">
    <source>
        <dbReference type="EMBL" id="MBP2184170.1"/>
    </source>
</evidence>
<dbReference type="GO" id="GO:0004315">
    <property type="term" value="F:3-oxoacyl-[acyl-carrier-protein] synthase activity"/>
    <property type="evidence" value="ECO:0007669"/>
    <property type="project" value="UniProtKB-EC"/>
</dbReference>